<dbReference type="PANTHER" id="PTHR40280:SF1">
    <property type="entry name" value="VOC DOMAIN-CONTAINING PROTEIN"/>
    <property type="match status" value="1"/>
</dbReference>
<dbReference type="OrthoDB" id="410751at2759"/>
<gene>
    <name evidence="3" type="primary">Aste57867_4088</name>
    <name evidence="2" type="ORF">As57867_004077</name>
    <name evidence="3" type="ORF">ASTE57867_4088</name>
</gene>
<name>A0A485KDC0_9STRA</name>
<proteinExistence type="predicted"/>
<protein>
    <submittedName>
        <fullName evidence="3">Aste57867_4088 protein</fullName>
    </submittedName>
</protein>
<dbReference type="PANTHER" id="PTHR40280">
    <property type="entry name" value="BLR6907 PROTEIN"/>
    <property type="match status" value="1"/>
</dbReference>
<dbReference type="SUPFAM" id="SSF54593">
    <property type="entry name" value="Glyoxalase/Bleomycin resistance protein/Dihydroxybiphenyl dioxygenase"/>
    <property type="match status" value="1"/>
</dbReference>
<evidence type="ECO:0000313" key="2">
    <source>
        <dbReference type="EMBL" id="KAF0714035.1"/>
    </source>
</evidence>
<dbReference type="Gene3D" id="3.10.180.10">
    <property type="entry name" value="2,3-Dihydroxybiphenyl 1,2-Dioxygenase, domain 1"/>
    <property type="match status" value="1"/>
</dbReference>
<feature type="domain" description="VOC" evidence="1">
    <location>
        <begin position="163"/>
        <end position="293"/>
    </location>
</feature>
<dbReference type="AlphaFoldDB" id="A0A485KDC0"/>
<dbReference type="InterPro" id="IPR029068">
    <property type="entry name" value="Glyas_Bleomycin-R_OHBP_Dase"/>
</dbReference>
<dbReference type="InterPro" id="IPR037523">
    <property type="entry name" value="VOC_core"/>
</dbReference>
<keyword evidence="4" id="KW-1185">Reference proteome</keyword>
<dbReference type="Proteomes" id="UP000332933">
    <property type="component" value="Unassembled WGS sequence"/>
</dbReference>
<evidence type="ECO:0000259" key="1">
    <source>
        <dbReference type="PROSITE" id="PS51819"/>
    </source>
</evidence>
<organism evidence="3 4">
    <name type="scientific">Aphanomyces stellatus</name>
    <dbReference type="NCBI Taxonomy" id="120398"/>
    <lineage>
        <taxon>Eukaryota</taxon>
        <taxon>Sar</taxon>
        <taxon>Stramenopiles</taxon>
        <taxon>Oomycota</taxon>
        <taxon>Saprolegniomycetes</taxon>
        <taxon>Saprolegniales</taxon>
        <taxon>Verrucalvaceae</taxon>
        <taxon>Aphanomyces</taxon>
    </lineage>
</organism>
<evidence type="ECO:0000313" key="3">
    <source>
        <dbReference type="EMBL" id="VFT81221.1"/>
    </source>
</evidence>
<dbReference type="EMBL" id="CAADRA010000873">
    <property type="protein sequence ID" value="VFT81221.1"/>
    <property type="molecule type" value="Genomic_DNA"/>
</dbReference>
<dbReference type="PROSITE" id="PS51819">
    <property type="entry name" value="VOC"/>
    <property type="match status" value="1"/>
</dbReference>
<dbReference type="EMBL" id="VJMH01000873">
    <property type="protein sequence ID" value="KAF0714035.1"/>
    <property type="molecule type" value="Genomic_DNA"/>
</dbReference>
<reference evidence="2" key="2">
    <citation type="submission" date="2019-06" db="EMBL/GenBank/DDBJ databases">
        <title>Genomics analysis of Aphanomyces spp. identifies a new class of oomycete effector associated with host adaptation.</title>
        <authorList>
            <person name="Gaulin E."/>
        </authorList>
    </citation>
    <scope>NUCLEOTIDE SEQUENCE</scope>
    <source>
        <strain evidence="2">CBS 578.67</strain>
    </source>
</reference>
<evidence type="ECO:0000313" key="4">
    <source>
        <dbReference type="Proteomes" id="UP000332933"/>
    </source>
</evidence>
<sequence length="307" mass="34473">MSSSMEESKIVQLEHINLSIQEGGESKSTTGSFYLGVLGCARDPRLEWMIHANIGLSQFHILPNQPANQRINGELALFYTNLDTFAKHMQGQSYDSFVDVRGDVPVPESIHHWEFTRATRLYRHLRITGPHGNTFVAFESPADYVALAQASGAHPGERSLGDGLAYIKFLVRRGTAAGIARFYQQLLGASSIVESTNDDGGACASVACGPMQRLLFEETAAALRPYDGHHICIYIRDFEASYQRIHAKGLAWNNPLFHDRCDTWVETQKHKQFRVLHIVDPDTDDQLLELEHEVRPLDHARCPLFQS</sequence>
<accession>A0A485KDC0</accession>
<reference evidence="3 4" key="1">
    <citation type="submission" date="2019-03" db="EMBL/GenBank/DDBJ databases">
        <authorList>
            <person name="Gaulin E."/>
            <person name="Dumas B."/>
        </authorList>
    </citation>
    <scope>NUCLEOTIDE SEQUENCE [LARGE SCALE GENOMIC DNA]</scope>
    <source>
        <strain evidence="3">CBS 568.67</strain>
    </source>
</reference>